<keyword evidence="12" id="KW-1185">Reference proteome</keyword>
<feature type="region of interest" description="Disordered" evidence="9">
    <location>
        <begin position="187"/>
        <end position="209"/>
    </location>
</feature>
<evidence type="ECO:0000256" key="2">
    <source>
        <dbReference type="ARBA" id="ARBA00010134"/>
    </source>
</evidence>
<dbReference type="PANTHER" id="PTHR22576:SF41">
    <property type="entry name" value="CASPASE 14, APOPTOSIS-RELATED CYSTEINE PEPTIDASE"/>
    <property type="match status" value="1"/>
</dbReference>
<dbReference type="Pfam" id="PF12534">
    <property type="entry name" value="Pannexin_like"/>
    <property type="match status" value="2"/>
</dbReference>
<comment type="similarity">
    <text evidence="2 8">Belongs to the peptidase C14A family.</text>
</comment>
<protein>
    <submittedName>
        <fullName evidence="11">Volume-regulated anion channel subunit LRRC8A-like</fullName>
    </submittedName>
</protein>
<dbReference type="PROSITE" id="PS51450">
    <property type="entry name" value="LRR"/>
    <property type="match status" value="2"/>
</dbReference>
<evidence type="ECO:0000256" key="5">
    <source>
        <dbReference type="ARBA" id="ARBA00022989"/>
    </source>
</evidence>
<accession>A0A6S7HZT1</accession>
<dbReference type="AlphaFoldDB" id="A0A6S7HZT1"/>
<proteinExistence type="inferred from homology"/>
<organism evidence="11 12">
    <name type="scientific">Paramuricea clavata</name>
    <name type="common">Red gorgonian</name>
    <name type="synonym">Violescent sea-whip</name>
    <dbReference type="NCBI Taxonomy" id="317549"/>
    <lineage>
        <taxon>Eukaryota</taxon>
        <taxon>Metazoa</taxon>
        <taxon>Cnidaria</taxon>
        <taxon>Anthozoa</taxon>
        <taxon>Octocorallia</taxon>
        <taxon>Malacalcyonacea</taxon>
        <taxon>Plexauridae</taxon>
        <taxon>Paramuricea</taxon>
    </lineage>
</organism>
<dbReference type="PRINTS" id="PR00376">
    <property type="entry name" value="IL1BCENZYME"/>
</dbReference>
<evidence type="ECO:0000256" key="4">
    <source>
        <dbReference type="ARBA" id="ARBA00022692"/>
    </source>
</evidence>
<dbReference type="GO" id="GO:0005886">
    <property type="term" value="C:plasma membrane"/>
    <property type="evidence" value="ECO:0007669"/>
    <property type="project" value="UniProtKB-SubCell"/>
</dbReference>
<feature type="transmembrane region" description="Helical" evidence="10">
    <location>
        <begin position="123"/>
        <end position="141"/>
    </location>
</feature>
<keyword evidence="4 10" id="KW-0812">Transmembrane</keyword>
<dbReference type="PANTHER" id="PTHR22576">
    <property type="entry name" value="MUCOSA ASSOCIATED LYMPHOID TISSUE LYMPHOMA TRANSLOCATION PROTEIN 1/PARACASPASE"/>
    <property type="match status" value="1"/>
</dbReference>
<keyword evidence="7" id="KW-1015">Disulfide bond</keyword>
<dbReference type="Pfam" id="PF13855">
    <property type="entry name" value="LRR_8"/>
    <property type="match status" value="1"/>
</dbReference>
<evidence type="ECO:0000256" key="7">
    <source>
        <dbReference type="ARBA" id="ARBA00023157"/>
    </source>
</evidence>
<name>A0A6S7HZT1_PARCT</name>
<evidence type="ECO:0000313" key="11">
    <source>
        <dbReference type="EMBL" id="CAB4010257.1"/>
    </source>
</evidence>
<dbReference type="InterPro" id="IPR032675">
    <property type="entry name" value="LRR_dom_sf"/>
</dbReference>
<dbReference type="InterPro" id="IPR011600">
    <property type="entry name" value="Pept_C14_caspase"/>
</dbReference>
<evidence type="ECO:0000256" key="3">
    <source>
        <dbReference type="ARBA" id="ARBA00022475"/>
    </source>
</evidence>
<dbReference type="InterPro" id="IPR001611">
    <property type="entry name" value="Leu-rich_rpt"/>
</dbReference>
<keyword evidence="3" id="KW-1003">Cell membrane</keyword>
<dbReference type="SMART" id="SM00115">
    <property type="entry name" value="CASc"/>
    <property type="match status" value="1"/>
</dbReference>
<dbReference type="InterPro" id="IPR052039">
    <property type="entry name" value="Caspase-related_regulators"/>
</dbReference>
<dbReference type="OrthoDB" id="2021138at2759"/>
<feature type="compositionally biased region" description="Basic and acidic residues" evidence="9">
    <location>
        <begin position="200"/>
        <end position="209"/>
    </location>
</feature>
<dbReference type="InterPro" id="IPR029030">
    <property type="entry name" value="Caspase-like_dom_sf"/>
</dbReference>
<feature type="compositionally biased region" description="Low complexity" evidence="9">
    <location>
        <begin position="908"/>
        <end position="928"/>
    </location>
</feature>
<gene>
    <name evidence="11" type="ORF">PACLA_8A029598</name>
</gene>
<dbReference type="InterPro" id="IPR021040">
    <property type="entry name" value="LRRC8_Pannexin-like"/>
</dbReference>
<dbReference type="PROSITE" id="PS50208">
    <property type="entry name" value="CASPASE_P20"/>
    <property type="match status" value="1"/>
</dbReference>
<feature type="compositionally biased region" description="Pro residues" evidence="9">
    <location>
        <begin position="872"/>
        <end position="907"/>
    </location>
</feature>
<keyword evidence="6 10" id="KW-0472">Membrane</keyword>
<feature type="transmembrane region" description="Helical" evidence="10">
    <location>
        <begin position="304"/>
        <end position="327"/>
    </location>
</feature>
<dbReference type="GO" id="GO:0004197">
    <property type="term" value="F:cysteine-type endopeptidase activity"/>
    <property type="evidence" value="ECO:0007669"/>
    <property type="project" value="InterPro"/>
</dbReference>
<dbReference type="Pfam" id="PF00656">
    <property type="entry name" value="Peptidase_C14"/>
    <property type="match status" value="1"/>
</dbReference>
<evidence type="ECO:0000256" key="6">
    <source>
        <dbReference type="ARBA" id="ARBA00023136"/>
    </source>
</evidence>
<dbReference type="Gene3D" id="3.40.50.1460">
    <property type="match status" value="1"/>
</dbReference>
<dbReference type="InterPro" id="IPR001309">
    <property type="entry name" value="Pept_C14_p20"/>
</dbReference>
<comment type="caution">
    <text evidence="11">The sequence shown here is derived from an EMBL/GenBank/DDBJ whole genome shotgun (WGS) entry which is preliminary data.</text>
</comment>
<comment type="subcellular location">
    <subcellularLocation>
        <location evidence="1">Cell membrane</location>
    </subcellularLocation>
</comment>
<reference evidence="11" key="1">
    <citation type="submission" date="2020-04" db="EMBL/GenBank/DDBJ databases">
        <authorList>
            <person name="Alioto T."/>
            <person name="Alioto T."/>
            <person name="Gomez Garrido J."/>
        </authorList>
    </citation>
    <scope>NUCLEOTIDE SEQUENCE</scope>
    <source>
        <strain evidence="11">A484AB</strain>
    </source>
</reference>
<evidence type="ECO:0000256" key="1">
    <source>
        <dbReference type="ARBA" id="ARBA00004236"/>
    </source>
</evidence>
<dbReference type="SUPFAM" id="SSF52047">
    <property type="entry name" value="RNI-like"/>
    <property type="match status" value="1"/>
</dbReference>
<evidence type="ECO:0000256" key="8">
    <source>
        <dbReference type="RuleBase" id="RU003971"/>
    </source>
</evidence>
<dbReference type="PROSITE" id="PS50207">
    <property type="entry name" value="CASPASE_P10"/>
    <property type="match status" value="1"/>
</dbReference>
<dbReference type="SUPFAM" id="SSF52129">
    <property type="entry name" value="Caspase-like"/>
    <property type="match status" value="1"/>
</dbReference>
<feature type="transmembrane region" description="Helical" evidence="10">
    <location>
        <begin position="30"/>
        <end position="58"/>
    </location>
</feature>
<sequence>MFALSDVARFEGEKEKCKIVKTLWDVLTDYLVMFLLMLSVLFAGMEITLGGFECLAAVDCPGISRSNTSSSLFSHNTNRNVCEAFYASQTTNIIKRTDVLTDLSLPYAKFVNSKCSKSAIPDFLSYLSIVLFFQAFFLIVLDNMWLKLPTTASVIEHFATLVIACYNSPYQIFESTQAVSKIPVSRRQWADDPEQNGQDINRKPISDRNNDILDDPATLAAVQTLYEKVQLLKKTTTKTSKIWRLYLVQAILQALSTFTFILIDSFHIKHLKETMTCSITQYIPVPHDYFVCSHSLALAFTYGLYLYIIILGVSFVIFAVIIIWTVFKVVNNECTYTLENEQVKTVADIPAVKKDLGFLLHLLHSYNYFYVHRLVPFLSESNKKKITAYSLMQKHPVSKLQIQLNENGNKLTFINCQGIPQTIFELATEIVVLELIECSEPLEKDDFNNFSKLTSLRELSVVKCGLDSIPEGILKIEWLEVLNLKGNSITSIEKSISELKNLNKLDLSDNGLKTIVGRESLKELDRLFEVNLLGNPNLNRTALQVVLACKNLGNLRYPKISSDERNQLNQEEKKRFDTAVKFAMEETSVIPFTPENAPHINLRDNEEIYEMDSNPIKGIAIIFNMYSYAEYRTRVGSDKDVAKLKSLFEKIGFETKCCIDYKAEKATKVLEKCAKDTKYRRCGCIAVIVMCHGSEKGLIFHDGETVPVMDLVKCVQKSQLYNGKPKLFFIQAFNRNSYYRSTSTSAHPLTPSPSNPSIFNSISSDINTDINTSSDETLAPKQMVGAGIPNQDHIVLSYSAGHKSYRNIEYGSWFVQALVETFSRHAWEEDILSLLTLVNYKVVRAYTSRGWRQVPAPQSTLRKKLYLLPGYPKAPPKTPTPPPQTPTPSPPKTPTPSPPKTPTPSPPKTSTLPPKTSTPSPPKTSTLPPKTPISPPKTPTLPPGTPTPPPKKPTAPPQQSEPTAPQKLSTYV</sequence>
<dbReference type="InterPro" id="IPR002138">
    <property type="entry name" value="Pept_C14_p10"/>
</dbReference>
<feature type="compositionally biased region" description="Polar residues" evidence="9">
    <location>
        <begin position="958"/>
        <end position="972"/>
    </location>
</feature>
<evidence type="ECO:0000256" key="10">
    <source>
        <dbReference type="SAM" id="Phobius"/>
    </source>
</evidence>
<feature type="transmembrane region" description="Helical" evidence="10">
    <location>
        <begin position="242"/>
        <end position="263"/>
    </location>
</feature>
<dbReference type="GO" id="GO:0006508">
    <property type="term" value="P:proteolysis"/>
    <property type="evidence" value="ECO:0007669"/>
    <property type="project" value="InterPro"/>
</dbReference>
<dbReference type="InterPro" id="IPR015917">
    <property type="entry name" value="Pept_C14A"/>
</dbReference>
<dbReference type="Proteomes" id="UP001152795">
    <property type="component" value="Unassembled WGS sequence"/>
</dbReference>
<keyword evidence="5 10" id="KW-1133">Transmembrane helix</keyword>
<dbReference type="Gene3D" id="3.80.10.10">
    <property type="entry name" value="Ribonuclease Inhibitor"/>
    <property type="match status" value="1"/>
</dbReference>
<feature type="region of interest" description="Disordered" evidence="9">
    <location>
        <begin position="868"/>
        <end position="972"/>
    </location>
</feature>
<evidence type="ECO:0000313" key="12">
    <source>
        <dbReference type="Proteomes" id="UP001152795"/>
    </source>
</evidence>
<feature type="compositionally biased region" description="Pro residues" evidence="9">
    <location>
        <begin position="929"/>
        <end position="956"/>
    </location>
</feature>
<evidence type="ECO:0000256" key="9">
    <source>
        <dbReference type="SAM" id="MobiDB-lite"/>
    </source>
</evidence>
<dbReference type="EMBL" id="CACRXK020006725">
    <property type="protein sequence ID" value="CAB4010257.1"/>
    <property type="molecule type" value="Genomic_DNA"/>
</dbReference>